<dbReference type="Proteomes" id="UP000053825">
    <property type="component" value="Unassembled WGS sequence"/>
</dbReference>
<dbReference type="EMBL" id="KQ414618">
    <property type="protein sequence ID" value="KOC67905.1"/>
    <property type="molecule type" value="Genomic_DNA"/>
</dbReference>
<dbReference type="InterPro" id="IPR039259">
    <property type="entry name" value="Protein_maelstrom"/>
</dbReference>
<dbReference type="GO" id="GO:0043565">
    <property type="term" value="F:sequence-specific DNA binding"/>
    <property type="evidence" value="ECO:0007669"/>
    <property type="project" value="TreeGrafter"/>
</dbReference>
<evidence type="ECO:0000313" key="11">
    <source>
        <dbReference type="EMBL" id="KOC67905.1"/>
    </source>
</evidence>
<evidence type="ECO:0000256" key="3">
    <source>
        <dbReference type="ARBA" id="ARBA00007057"/>
    </source>
</evidence>
<feature type="non-terminal residue" evidence="11">
    <location>
        <position position="1"/>
    </location>
</feature>
<keyword evidence="12" id="KW-1185">Reference proteome</keyword>
<evidence type="ECO:0000259" key="10">
    <source>
        <dbReference type="Pfam" id="PF13017"/>
    </source>
</evidence>
<gene>
    <name evidence="11" type="ORF">WH47_12235</name>
</gene>
<evidence type="ECO:0000256" key="1">
    <source>
        <dbReference type="ARBA" id="ARBA00004123"/>
    </source>
</evidence>
<dbReference type="GO" id="GO:0060964">
    <property type="term" value="P:regulation of miRNA-mediated gene silencing"/>
    <property type="evidence" value="ECO:0007669"/>
    <property type="project" value="InterPro"/>
</dbReference>
<keyword evidence="5" id="KW-0221">Differentiation</keyword>
<protein>
    <submittedName>
        <fullName evidence="11">Protein maelstrom</fullName>
    </submittedName>
</protein>
<evidence type="ECO:0000313" key="12">
    <source>
        <dbReference type="Proteomes" id="UP000053825"/>
    </source>
</evidence>
<proteinExistence type="inferred from homology"/>
<keyword evidence="4" id="KW-0963">Cytoplasm</keyword>
<dbReference type="GO" id="GO:0043186">
    <property type="term" value="C:P granule"/>
    <property type="evidence" value="ECO:0007669"/>
    <property type="project" value="TreeGrafter"/>
</dbReference>
<dbReference type="AlphaFoldDB" id="A0A0L7RAQ2"/>
<evidence type="ECO:0000256" key="6">
    <source>
        <dbReference type="ARBA" id="ARBA00023125"/>
    </source>
</evidence>
<dbReference type="GO" id="GO:0034587">
    <property type="term" value="P:piRNA processing"/>
    <property type="evidence" value="ECO:0007669"/>
    <property type="project" value="TreeGrafter"/>
</dbReference>
<feature type="compositionally biased region" description="Basic and acidic residues" evidence="9">
    <location>
        <begin position="10"/>
        <end position="19"/>
    </location>
</feature>
<feature type="domain" description="Maelstrom" evidence="10">
    <location>
        <begin position="90"/>
        <end position="295"/>
    </location>
</feature>
<keyword evidence="8" id="KW-0539">Nucleus</keyword>
<evidence type="ECO:0000256" key="4">
    <source>
        <dbReference type="ARBA" id="ARBA00022490"/>
    </source>
</evidence>
<feature type="region of interest" description="Disordered" evidence="9">
    <location>
        <begin position="1"/>
        <end position="29"/>
    </location>
</feature>
<comment type="similarity">
    <text evidence="3">Belongs to the maelstrom family.</text>
</comment>
<evidence type="ECO:0000256" key="9">
    <source>
        <dbReference type="SAM" id="MobiDB-lite"/>
    </source>
</evidence>
<evidence type="ECO:0000256" key="2">
    <source>
        <dbReference type="ARBA" id="ARBA00004496"/>
    </source>
</evidence>
<dbReference type="InterPro" id="IPR024970">
    <property type="entry name" value="Maelstrom"/>
</dbReference>
<keyword evidence="6" id="KW-0238">DNA-binding</keyword>
<keyword evidence="7" id="KW-0943">RNA-mediated gene silencing</keyword>
<evidence type="ECO:0000256" key="7">
    <source>
        <dbReference type="ARBA" id="ARBA00023158"/>
    </source>
</evidence>
<dbReference type="GO" id="GO:0007283">
    <property type="term" value="P:spermatogenesis"/>
    <property type="evidence" value="ECO:0007669"/>
    <property type="project" value="TreeGrafter"/>
</dbReference>
<dbReference type="OrthoDB" id="24555at2759"/>
<dbReference type="GO" id="GO:0005634">
    <property type="term" value="C:nucleus"/>
    <property type="evidence" value="ECO:0007669"/>
    <property type="project" value="UniProtKB-SubCell"/>
</dbReference>
<accession>A0A0L7RAQ2</accession>
<dbReference type="PANTHER" id="PTHR21358:SF4">
    <property type="entry name" value="PROTEIN MAELSTROM HOMOLOG"/>
    <property type="match status" value="1"/>
</dbReference>
<name>A0A0L7RAQ2_9HYME</name>
<organism evidence="11 12">
    <name type="scientific">Habropoda laboriosa</name>
    <dbReference type="NCBI Taxonomy" id="597456"/>
    <lineage>
        <taxon>Eukaryota</taxon>
        <taxon>Metazoa</taxon>
        <taxon>Ecdysozoa</taxon>
        <taxon>Arthropoda</taxon>
        <taxon>Hexapoda</taxon>
        <taxon>Insecta</taxon>
        <taxon>Pterygota</taxon>
        <taxon>Neoptera</taxon>
        <taxon>Endopterygota</taxon>
        <taxon>Hymenoptera</taxon>
        <taxon>Apocrita</taxon>
        <taxon>Aculeata</taxon>
        <taxon>Apoidea</taxon>
        <taxon>Anthophila</taxon>
        <taxon>Apidae</taxon>
        <taxon>Habropoda</taxon>
    </lineage>
</organism>
<dbReference type="GO" id="GO:0045892">
    <property type="term" value="P:negative regulation of DNA-templated transcription"/>
    <property type="evidence" value="ECO:0007669"/>
    <property type="project" value="TreeGrafter"/>
</dbReference>
<dbReference type="GO" id="GO:0030154">
    <property type="term" value="P:cell differentiation"/>
    <property type="evidence" value="ECO:0007669"/>
    <property type="project" value="UniProtKB-KW"/>
</dbReference>
<comment type="subcellular location">
    <subcellularLocation>
        <location evidence="2">Cytoplasm</location>
    </subcellularLocation>
    <subcellularLocation>
        <location evidence="1">Nucleus</location>
    </subcellularLocation>
</comment>
<reference evidence="11 12" key="1">
    <citation type="submission" date="2015-07" db="EMBL/GenBank/DDBJ databases">
        <title>The genome of Habropoda laboriosa.</title>
        <authorList>
            <person name="Pan H."/>
            <person name="Kapheim K."/>
        </authorList>
    </citation>
    <scope>NUCLEOTIDE SEQUENCE [LARGE SCALE GENOMIC DNA]</scope>
    <source>
        <strain evidence="11">0110345459</strain>
    </source>
</reference>
<dbReference type="GO" id="GO:0007140">
    <property type="term" value="P:male meiotic nuclear division"/>
    <property type="evidence" value="ECO:0007669"/>
    <property type="project" value="TreeGrafter"/>
</dbReference>
<evidence type="ECO:0000256" key="5">
    <source>
        <dbReference type="ARBA" id="ARBA00022782"/>
    </source>
</evidence>
<dbReference type="Pfam" id="PF13017">
    <property type="entry name" value="Maelstrom"/>
    <property type="match status" value="1"/>
</dbReference>
<dbReference type="PANTHER" id="PTHR21358">
    <property type="entry name" value="PROTEIN MAELSTROM HOMOLOG"/>
    <property type="match status" value="1"/>
</dbReference>
<evidence type="ECO:0000256" key="8">
    <source>
        <dbReference type="ARBA" id="ARBA00023242"/>
    </source>
</evidence>
<sequence>DLSPQQRGYYESKAKDSKVESQGTMGKKTLMGESIKDNEEIEKREIEFQEKMHHYLNSIVAMGMKHKNLSKIKFMLIHVNWFYRREVGINKYEFCPAEFAIAEFSLEDGIQNVYHEILNMKIPLGWRRDALETSQQTHQIPIELAEGQSDFSLMYDKLIQFLERNKTGTEFPPIFTTKDVTLAVKSLLLKMTDAANECPNFSIYSLEALFGTLRNAAAQNVKDCNIPLVVAEVEFRKDIFFSICGLECEFHKIMDGTSQYCSQSIVKRWGYTICDYCCEFLDIKMIEGIHCPISQPLSFNQSIIDKDTANINIQLKQLNIGDKKNILKLNGVSEDHRRKVSERSYKDDQRRRNESKPIQIIDYNTLNATRSSSNPIVHLYY</sequence>